<dbReference type="RefSeq" id="WP_042206811.1">
    <property type="nucleotide sequence ID" value="NZ_CP009288.1"/>
</dbReference>
<dbReference type="OrthoDB" id="9791143at2"/>
<keyword evidence="6" id="KW-1185">Reference proteome</keyword>
<dbReference type="PANTHER" id="PTHR33204:SF18">
    <property type="entry name" value="TRANSCRIPTIONAL REGULATORY PROTEIN"/>
    <property type="match status" value="1"/>
</dbReference>
<dbReference type="SUPFAM" id="SSF46785">
    <property type="entry name" value="Winged helix' DNA-binding domain"/>
    <property type="match status" value="1"/>
</dbReference>
<dbReference type="Pfam" id="PF01638">
    <property type="entry name" value="HxlR"/>
    <property type="match status" value="1"/>
</dbReference>
<keyword evidence="2" id="KW-0238">DNA-binding</keyword>
<name>A0A089HRM5_PAEDU</name>
<dbReference type="InterPro" id="IPR002577">
    <property type="entry name" value="HTH_HxlR"/>
</dbReference>
<evidence type="ECO:0000313" key="5">
    <source>
        <dbReference type="EMBL" id="AIQ12998.1"/>
    </source>
</evidence>
<dbReference type="InterPro" id="IPR036388">
    <property type="entry name" value="WH-like_DNA-bd_sf"/>
</dbReference>
<dbReference type="PROSITE" id="PS51118">
    <property type="entry name" value="HTH_HXLR"/>
    <property type="match status" value="1"/>
</dbReference>
<accession>A0A089HRM5</accession>
<evidence type="ECO:0000256" key="2">
    <source>
        <dbReference type="ARBA" id="ARBA00023125"/>
    </source>
</evidence>
<keyword evidence="3" id="KW-0804">Transcription</keyword>
<evidence type="ECO:0000313" key="6">
    <source>
        <dbReference type="Proteomes" id="UP000029409"/>
    </source>
</evidence>
<dbReference type="EMBL" id="CP009288">
    <property type="protein sequence ID" value="AIQ12998.1"/>
    <property type="molecule type" value="Genomic_DNA"/>
</dbReference>
<evidence type="ECO:0000259" key="4">
    <source>
        <dbReference type="PROSITE" id="PS51118"/>
    </source>
</evidence>
<sequence length="130" mass="14896">MNSSYSHKTIQPDISLSICGYSKVLEIVSNKWTALVVYAMEDGVIRYGEIRRRIEGISKKMLTQTLRQLERNGLVKRVITPSVPPIVEYSLTGLGESLLEPMRTLNQWTKENYSLVEQARENYDRDNSGE</sequence>
<dbReference type="PANTHER" id="PTHR33204">
    <property type="entry name" value="TRANSCRIPTIONAL REGULATOR, MARR FAMILY"/>
    <property type="match status" value="1"/>
</dbReference>
<feature type="domain" description="HTH hxlR-type" evidence="4">
    <location>
        <begin position="19"/>
        <end position="117"/>
    </location>
</feature>
<evidence type="ECO:0000256" key="1">
    <source>
        <dbReference type="ARBA" id="ARBA00023015"/>
    </source>
</evidence>
<proteinExistence type="predicted"/>
<dbReference type="Gene3D" id="1.10.10.10">
    <property type="entry name" value="Winged helix-like DNA-binding domain superfamily/Winged helix DNA-binding domain"/>
    <property type="match status" value="1"/>
</dbReference>
<dbReference type="InterPro" id="IPR036390">
    <property type="entry name" value="WH_DNA-bd_sf"/>
</dbReference>
<dbReference type="AlphaFoldDB" id="A0A089HRM5"/>
<dbReference type="GO" id="GO:0003677">
    <property type="term" value="F:DNA binding"/>
    <property type="evidence" value="ECO:0007669"/>
    <property type="project" value="UniProtKB-KW"/>
</dbReference>
<protein>
    <submittedName>
        <fullName evidence="5">HxlR family transcriptional regulator</fullName>
    </submittedName>
</protein>
<reference evidence="5 6" key="1">
    <citation type="submission" date="2014-08" db="EMBL/GenBank/DDBJ databases">
        <title>Comparative genomics of the Paenibacillus odorifer group.</title>
        <authorList>
            <person name="den Bakker H.C."/>
            <person name="Tsai Y.-C."/>
            <person name="Martin N."/>
            <person name="Korlach J."/>
            <person name="Wiedmann M."/>
        </authorList>
    </citation>
    <scope>NUCLEOTIDE SEQUENCE [LARGE SCALE GENOMIC DNA]</scope>
    <source>
        <strain evidence="5 6">DSM 1735</strain>
    </source>
</reference>
<dbReference type="Proteomes" id="UP000029409">
    <property type="component" value="Chromosome"/>
</dbReference>
<gene>
    <name evidence="5" type="ORF">PDUR_14560</name>
</gene>
<organism evidence="5 6">
    <name type="scientific">Paenibacillus durus</name>
    <name type="common">Paenibacillus azotofixans</name>
    <dbReference type="NCBI Taxonomy" id="44251"/>
    <lineage>
        <taxon>Bacteria</taxon>
        <taxon>Bacillati</taxon>
        <taxon>Bacillota</taxon>
        <taxon>Bacilli</taxon>
        <taxon>Bacillales</taxon>
        <taxon>Paenibacillaceae</taxon>
        <taxon>Paenibacillus</taxon>
    </lineage>
</organism>
<keyword evidence="1" id="KW-0805">Transcription regulation</keyword>
<dbReference type="KEGG" id="pdu:PDUR_14560"/>
<dbReference type="eggNOG" id="COG1733">
    <property type="taxonomic scope" value="Bacteria"/>
</dbReference>
<evidence type="ECO:0000256" key="3">
    <source>
        <dbReference type="ARBA" id="ARBA00023163"/>
    </source>
</evidence>